<evidence type="ECO:0000313" key="5">
    <source>
        <dbReference type="Proteomes" id="UP001163046"/>
    </source>
</evidence>
<comment type="caution">
    <text evidence="4">The sequence shown here is derived from an EMBL/GenBank/DDBJ whole genome shotgun (WGS) entry which is preliminary data.</text>
</comment>
<dbReference type="PANTHER" id="PTHR45902">
    <property type="entry name" value="LATROPHILIN RECEPTOR-LIKE PROTEIN A"/>
    <property type="match status" value="1"/>
</dbReference>
<dbReference type="SUPFAM" id="SSF90188">
    <property type="entry name" value="Somatomedin B domain"/>
    <property type="match status" value="1"/>
</dbReference>
<evidence type="ECO:0000256" key="2">
    <source>
        <dbReference type="SAM" id="SignalP"/>
    </source>
</evidence>
<dbReference type="InterPro" id="IPR053231">
    <property type="entry name" value="GPCR_LN-TM7"/>
</dbReference>
<dbReference type="OrthoDB" id="5953841at2759"/>
<feature type="domain" description="SMB" evidence="3">
    <location>
        <begin position="147"/>
        <end position="195"/>
    </location>
</feature>
<keyword evidence="5" id="KW-1185">Reference proteome</keyword>
<dbReference type="PROSITE" id="PS00524">
    <property type="entry name" value="SMB_1"/>
    <property type="match status" value="1"/>
</dbReference>
<dbReference type="Pfam" id="PF01033">
    <property type="entry name" value="Somatomedin_B"/>
    <property type="match status" value="1"/>
</dbReference>
<dbReference type="InterPro" id="IPR036024">
    <property type="entry name" value="Somatomedin_B-like_dom_sf"/>
</dbReference>
<reference evidence="4" key="1">
    <citation type="submission" date="2023-01" db="EMBL/GenBank/DDBJ databases">
        <title>Genome assembly of the deep-sea coral Lophelia pertusa.</title>
        <authorList>
            <person name="Herrera S."/>
            <person name="Cordes E."/>
        </authorList>
    </citation>
    <scope>NUCLEOTIDE SEQUENCE</scope>
    <source>
        <strain evidence="4">USNM1676648</strain>
        <tissue evidence="4">Polyp</tissue>
    </source>
</reference>
<evidence type="ECO:0000313" key="4">
    <source>
        <dbReference type="EMBL" id="KAJ7371551.1"/>
    </source>
</evidence>
<proteinExistence type="predicted"/>
<protein>
    <recommendedName>
        <fullName evidence="3">SMB domain-containing protein</fullName>
    </recommendedName>
</protein>
<evidence type="ECO:0000256" key="1">
    <source>
        <dbReference type="ARBA" id="ARBA00023157"/>
    </source>
</evidence>
<dbReference type="AlphaFoldDB" id="A0A9W9YY03"/>
<dbReference type="EMBL" id="MU826845">
    <property type="protein sequence ID" value="KAJ7371551.1"/>
    <property type="molecule type" value="Genomic_DNA"/>
</dbReference>
<dbReference type="Gene3D" id="4.10.410.20">
    <property type="match status" value="1"/>
</dbReference>
<dbReference type="PROSITE" id="PS50958">
    <property type="entry name" value="SMB_2"/>
    <property type="match status" value="1"/>
</dbReference>
<name>A0A9W9YY03_9CNID</name>
<dbReference type="PANTHER" id="PTHR45902:SF1">
    <property type="entry name" value="LATROPHILIN RECEPTOR-LIKE PROTEIN A"/>
    <property type="match status" value="1"/>
</dbReference>
<organism evidence="4 5">
    <name type="scientific">Desmophyllum pertusum</name>
    <dbReference type="NCBI Taxonomy" id="174260"/>
    <lineage>
        <taxon>Eukaryota</taxon>
        <taxon>Metazoa</taxon>
        <taxon>Cnidaria</taxon>
        <taxon>Anthozoa</taxon>
        <taxon>Hexacorallia</taxon>
        <taxon>Scleractinia</taxon>
        <taxon>Caryophylliina</taxon>
        <taxon>Caryophylliidae</taxon>
        <taxon>Desmophyllum</taxon>
    </lineage>
</organism>
<feature type="chain" id="PRO_5040964079" description="SMB domain-containing protein" evidence="2">
    <location>
        <begin position="29"/>
        <end position="688"/>
    </location>
</feature>
<gene>
    <name evidence="4" type="ORF">OS493_024893</name>
</gene>
<evidence type="ECO:0000259" key="3">
    <source>
        <dbReference type="PROSITE" id="PS50958"/>
    </source>
</evidence>
<keyword evidence="2" id="KW-0732">Signal</keyword>
<sequence length="688" mass="78594">MWTVKTSSRSAIFSFVFVCLTILTCCSSMPKQIDKEVGRFGYKMLRYPVYPPKLENDENAVAKLHREKPHMNTLLKDFPGGYDKRRIRRDIAPSHLKVLQQDEDYEMPGNCTENVPSHTPPETPPFTTALPTLNDKDVNITMHCESYWFSCRGRCTGERELGGTEERLQCFCDNSCEMFKDCCADFDQFCSSSGTSAKEQNNPDNEQWKCVESDLLAKALGVWMISSCPSNWTQEEVEERCTSESEIISYDNHKDNLPVIDRKGNTYKNHYCAQCHGSNLRELLFYNLQFNCDVPVPNDYQGNQILKSLFSFCSNSNIVYWQPPEGVPRRYCHRISPKQECGTCSFPAVVQQKCLTGSLRLVYLNDNATPHNFFNPYCALIISNAKNIGCGPRGSWPLQEPLPNPFSIVIDLDFSDTHPGKETSKLRKHKVSCCKGNVYDFYLQVCRPGIRPSDLTSLRSQIFSVSVWMRSNISYLDNPLTKLTVKEAIVNKLNIKVTLISDIAIGNHWGPVSTIMFNIKINRTLQKTFSAQTLQTAMSSLSIVLNDANFTTFKVVVKPFNCAVIESFNPHEYTFERNAVKITKTGKIFQENDFYTNEAQWINGSLIPIGILTVCKQPRLNCSGILVGLNENEYVILSNGSLYRNISRELFEPRRFKFINDTIWVVRTFLRVTKLVAVHRRMTLCWLC</sequence>
<dbReference type="InterPro" id="IPR001212">
    <property type="entry name" value="Somatomedin_B_dom"/>
</dbReference>
<keyword evidence="1" id="KW-1015">Disulfide bond</keyword>
<dbReference type="Proteomes" id="UP001163046">
    <property type="component" value="Unassembled WGS sequence"/>
</dbReference>
<feature type="signal peptide" evidence="2">
    <location>
        <begin position="1"/>
        <end position="28"/>
    </location>
</feature>
<accession>A0A9W9YY03</accession>